<organism evidence="1 2">
    <name type="scientific">Nezara viridula</name>
    <name type="common">Southern green stink bug</name>
    <name type="synonym">Cimex viridulus</name>
    <dbReference type="NCBI Taxonomy" id="85310"/>
    <lineage>
        <taxon>Eukaryota</taxon>
        <taxon>Metazoa</taxon>
        <taxon>Ecdysozoa</taxon>
        <taxon>Arthropoda</taxon>
        <taxon>Hexapoda</taxon>
        <taxon>Insecta</taxon>
        <taxon>Pterygota</taxon>
        <taxon>Neoptera</taxon>
        <taxon>Paraneoptera</taxon>
        <taxon>Hemiptera</taxon>
        <taxon>Heteroptera</taxon>
        <taxon>Panheteroptera</taxon>
        <taxon>Pentatomomorpha</taxon>
        <taxon>Pentatomoidea</taxon>
        <taxon>Pentatomidae</taxon>
        <taxon>Pentatominae</taxon>
        <taxon>Nezara</taxon>
    </lineage>
</organism>
<gene>
    <name evidence="1" type="ORF">NEZAVI_LOCUS2299</name>
</gene>
<keyword evidence="2" id="KW-1185">Reference proteome</keyword>
<reference evidence="1" key="1">
    <citation type="submission" date="2022-01" db="EMBL/GenBank/DDBJ databases">
        <authorList>
            <person name="King R."/>
        </authorList>
    </citation>
    <scope>NUCLEOTIDE SEQUENCE</scope>
</reference>
<sequence>MLSTAICRKARKRG</sequence>
<protein>
    <submittedName>
        <fullName evidence="1">Uncharacterized protein</fullName>
    </submittedName>
</protein>
<evidence type="ECO:0000313" key="2">
    <source>
        <dbReference type="Proteomes" id="UP001152798"/>
    </source>
</evidence>
<dbReference type="Proteomes" id="UP001152798">
    <property type="component" value="Chromosome 1"/>
</dbReference>
<dbReference type="EMBL" id="OV725077">
    <property type="protein sequence ID" value="CAH1391252.1"/>
    <property type="molecule type" value="Genomic_DNA"/>
</dbReference>
<evidence type="ECO:0000313" key="1">
    <source>
        <dbReference type="EMBL" id="CAH1391252.1"/>
    </source>
</evidence>
<name>A0A9P0E2N3_NEZVI</name>
<proteinExistence type="predicted"/>
<accession>A0A9P0E2N3</accession>